<reference evidence="2" key="1">
    <citation type="submission" date="2020-10" db="EMBL/GenBank/DDBJ databases">
        <authorList>
            <person name="Gilroy R."/>
        </authorList>
    </citation>
    <scope>NUCLEOTIDE SEQUENCE</scope>
    <source>
        <strain evidence="2">6276</strain>
    </source>
</reference>
<accession>A0A9D1EX98</accession>
<name>A0A9D1EX98_9BACT</name>
<evidence type="ECO:0000313" key="2">
    <source>
        <dbReference type="EMBL" id="HIS35575.1"/>
    </source>
</evidence>
<reference evidence="2" key="2">
    <citation type="journal article" date="2021" name="PeerJ">
        <title>Extensive microbial diversity within the chicken gut microbiome revealed by metagenomics and culture.</title>
        <authorList>
            <person name="Gilroy R."/>
            <person name="Ravi A."/>
            <person name="Getino M."/>
            <person name="Pursley I."/>
            <person name="Horton D.L."/>
            <person name="Alikhan N.F."/>
            <person name="Baker D."/>
            <person name="Gharbi K."/>
            <person name="Hall N."/>
            <person name="Watson M."/>
            <person name="Adriaenssens E.M."/>
            <person name="Foster-Nyarko E."/>
            <person name="Jarju S."/>
            <person name="Secka A."/>
            <person name="Antonio M."/>
            <person name="Oren A."/>
            <person name="Chaudhuri R.R."/>
            <person name="La Ragione R."/>
            <person name="Hildebrand F."/>
            <person name="Pallen M.J."/>
        </authorList>
    </citation>
    <scope>NUCLEOTIDE SEQUENCE</scope>
    <source>
        <strain evidence="2">6276</strain>
    </source>
</reference>
<dbReference type="EMBL" id="DVIU01000062">
    <property type="protein sequence ID" value="HIS35575.1"/>
    <property type="molecule type" value="Genomic_DNA"/>
</dbReference>
<evidence type="ECO:0000313" key="3">
    <source>
        <dbReference type="Proteomes" id="UP000823928"/>
    </source>
</evidence>
<protein>
    <submittedName>
        <fullName evidence="2">Uncharacterized protein</fullName>
    </submittedName>
</protein>
<evidence type="ECO:0000256" key="1">
    <source>
        <dbReference type="SAM" id="MobiDB-lite"/>
    </source>
</evidence>
<sequence>MVEGIYSVGYNPYSSYYKYNDDFLAQSYFNNNNSVPEVSFTGSKNAPASSDKDEESSNNSALWTVLFVAGAFLTGKYFNKIKGFFSKGSTPEVLNKANRTLNKAKDKVEGVVTQNKKQRIKNTSSTGAANTVTNSRESEIINNIDTRHVNSNTRKNVEDSLDSVVTPSQQADYDAQIAYRPMSQKQNAANSRNNTKNAKERADKNSIANNSKGGEKLEAVSANTAKEEQAAVKIADGAHVYPENKNTYFTKNGKVTKIILANGNKEVTDPLKIAKHLNKHNIQIETFANISKKKLNVCA</sequence>
<proteinExistence type="predicted"/>
<feature type="compositionally biased region" description="Polar residues" evidence="1">
    <location>
        <begin position="183"/>
        <end position="196"/>
    </location>
</feature>
<comment type="caution">
    <text evidence="2">The sequence shown here is derived from an EMBL/GenBank/DDBJ whole genome shotgun (WGS) entry which is preliminary data.</text>
</comment>
<gene>
    <name evidence="2" type="ORF">IAC10_02945</name>
</gene>
<feature type="region of interest" description="Disordered" evidence="1">
    <location>
        <begin position="179"/>
        <end position="216"/>
    </location>
</feature>
<organism evidence="2 3">
    <name type="scientific">Candidatus Scatousia excrementigallinarum</name>
    <dbReference type="NCBI Taxonomy" id="2840935"/>
    <lineage>
        <taxon>Bacteria</taxon>
        <taxon>Candidatus Scatousia</taxon>
    </lineage>
</organism>
<dbReference type="Proteomes" id="UP000823928">
    <property type="component" value="Unassembled WGS sequence"/>
</dbReference>
<dbReference type="AlphaFoldDB" id="A0A9D1EX98"/>